<dbReference type="PANTHER" id="PTHR11011">
    <property type="entry name" value="MALE STERILITY PROTEIN 2-RELATED"/>
    <property type="match status" value="1"/>
</dbReference>
<name>A0A4Y2W6T8_ARAVE</name>
<dbReference type="InterPro" id="IPR026055">
    <property type="entry name" value="FAR"/>
</dbReference>
<gene>
    <name evidence="3" type="ORF">AVEN_223746_1</name>
</gene>
<sequence length="94" mass="10640">MFHQLGRSYAEIFEKFKEETPESLDKVHVIAGDVSLPSLGMNEDDVQLLVDEVSVVFHCAAIISFTKPLKFVLSHNVLSINSVIELCRKMTKFE</sequence>
<reference evidence="3 4" key="1">
    <citation type="journal article" date="2019" name="Sci. Rep.">
        <title>Orb-weaving spider Araneus ventricosus genome elucidates the spidroin gene catalogue.</title>
        <authorList>
            <person name="Kono N."/>
            <person name="Nakamura H."/>
            <person name="Ohtoshi R."/>
            <person name="Moran D.A.P."/>
            <person name="Shinohara A."/>
            <person name="Yoshida Y."/>
            <person name="Fujiwara M."/>
            <person name="Mori M."/>
            <person name="Tomita M."/>
            <person name="Arakawa K."/>
        </authorList>
    </citation>
    <scope>NUCLEOTIDE SEQUENCE [LARGE SCALE GENOMIC DNA]</scope>
</reference>
<dbReference type="Gene3D" id="3.40.50.720">
    <property type="entry name" value="NAD(P)-binding Rossmann-like Domain"/>
    <property type="match status" value="1"/>
</dbReference>
<dbReference type="Pfam" id="PF07993">
    <property type="entry name" value="NAD_binding_4"/>
    <property type="match status" value="1"/>
</dbReference>
<evidence type="ECO:0000313" key="4">
    <source>
        <dbReference type="Proteomes" id="UP000499080"/>
    </source>
</evidence>
<dbReference type="GO" id="GO:0035336">
    <property type="term" value="P:long-chain fatty-acyl-CoA metabolic process"/>
    <property type="evidence" value="ECO:0007669"/>
    <property type="project" value="TreeGrafter"/>
</dbReference>
<comment type="similarity">
    <text evidence="1">Belongs to the fatty acyl-CoA reductase family.</text>
</comment>
<comment type="function">
    <text evidence="1">Catalyzes the reduction of fatty acyl-CoA to fatty alcohols.</text>
</comment>
<dbReference type="GO" id="GO:0102965">
    <property type="term" value="F:alcohol-forming long-chain fatty acyl-CoA reductase activity"/>
    <property type="evidence" value="ECO:0007669"/>
    <property type="project" value="UniProtKB-EC"/>
</dbReference>
<dbReference type="GO" id="GO:0005777">
    <property type="term" value="C:peroxisome"/>
    <property type="evidence" value="ECO:0007669"/>
    <property type="project" value="TreeGrafter"/>
</dbReference>
<keyword evidence="1" id="KW-0521">NADP</keyword>
<dbReference type="AlphaFoldDB" id="A0A4Y2W6T8"/>
<comment type="catalytic activity">
    <reaction evidence="1">
        <text>a long-chain fatty acyl-CoA + 2 NADPH + 2 H(+) = a long-chain primary fatty alcohol + 2 NADP(+) + CoA</text>
        <dbReference type="Rhea" id="RHEA:52716"/>
        <dbReference type="ChEBI" id="CHEBI:15378"/>
        <dbReference type="ChEBI" id="CHEBI:57287"/>
        <dbReference type="ChEBI" id="CHEBI:57783"/>
        <dbReference type="ChEBI" id="CHEBI:58349"/>
        <dbReference type="ChEBI" id="CHEBI:77396"/>
        <dbReference type="ChEBI" id="CHEBI:83139"/>
        <dbReference type="EC" id="1.2.1.84"/>
    </reaction>
</comment>
<keyword evidence="4" id="KW-1185">Reference proteome</keyword>
<keyword evidence="1" id="KW-0443">Lipid metabolism</keyword>
<dbReference type="InterPro" id="IPR036291">
    <property type="entry name" value="NAD(P)-bd_dom_sf"/>
</dbReference>
<accession>A0A4Y2W6T8</accession>
<evidence type="ECO:0000256" key="1">
    <source>
        <dbReference type="RuleBase" id="RU363097"/>
    </source>
</evidence>
<dbReference type="SUPFAM" id="SSF51735">
    <property type="entry name" value="NAD(P)-binding Rossmann-fold domains"/>
    <property type="match status" value="1"/>
</dbReference>
<dbReference type="Proteomes" id="UP000499080">
    <property type="component" value="Unassembled WGS sequence"/>
</dbReference>
<proteinExistence type="inferred from homology"/>
<evidence type="ECO:0000313" key="3">
    <source>
        <dbReference type="EMBL" id="GBO32581.1"/>
    </source>
</evidence>
<feature type="non-terminal residue" evidence="3">
    <location>
        <position position="94"/>
    </location>
</feature>
<dbReference type="EC" id="1.2.1.84" evidence="1"/>
<comment type="caution">
    <text evidence="3">The sequence shown here is derived from an EMBL/GenBank/DDBJ whole genome shotgun (WGS) entry which is preliminary data.</text>
</comment>
<keyword evidence="1" id="KW-0444">Lipid biosynthesis</keyword>
<keyword evidence="1" id="KW-0560">Oxidoreductase</keyword>
<dbReference type="EMBL" id="BGPR01056056">
    <property type="protein sequence ID" value="GBO32581.1"/>
    <property type="molecule type" value="Genomic_DNA"/>
</dbReference>
<dbReference type="PANTHER" id="PTHR11011:SF45">
    <property type="entry name" value="FATTY ACYL-COA REDUCTASE CG8306-RELATED"/>
    <property type="match status" value="1"/>
</dbReference>
<feature type="domain" description="Thioester reductase (TE)" evidence="2">
    <location>
        <begin position="10"/>
        <end position="92"/>
    </location>
</feature>
<dbReference type="InterPro" id="IPR013120">
    <property type="entry name" value="FAR_NAD-bd"/>
</dbReference>
<dbReference type="OrthoDB" id="6422683at2759"/>
<evidence type="ECO:0000259" key="2">
    <source>
        <dbReference type="Pfam" id="PF07993"/>
    </source>
</evidence>
<protein>
    <recommendedName>
        <fullName evidence="1">Fatty acyl-CoA reductase</fullName>
        <ecNumber evidence="1">1.2.1.84</ecNumber>
    </recommendedName>
</protein>
<dbReference type="GO" id="GO:0080019">
    <property type="term" value="F:alcohol-forming very long-chain fatty acyl-CoA reductase activity"/>
    <property type="evidence" value="ECO:0007669"/>
    <property type="project" value="InterPro"/>
</dbReference>
<organism evidence="3 4">
    <name type="scientific">Araneus ventricosus</name>
    <name type="common">Orbweaver spider</name>
    <name type="synonym">Epeira ventricosa</name>
    <dbReference type="NCBI Taxonomy" id="182803"/>
    <lineage>
        <taxon>Eukaryota</taxon>
        <taxon>Metazoa</taxon>
        <taxon>Ecdysozoa</taxon>
        <taxon>Arthropoda</taxon>
        <taxon>Chelicerata</taxon>
        <taxon>Arachnida</taxon>
        <taxon>Araneae</taxon>
        <taxon>Araneomorphae</taxon>
        <taxon>Entelegynae</taxon>
        <taxon>Araneoidea</taxon>
        <taxon>Araneidae</taxon>
        <taxon>Araneus</taxon>
    </lineage>
</organism>